<accession>A0A9P5TVS0</accession>
<dbReference type="Proteomes" id="UP000772434">
    <property type="component" value="Unassembled WGS sequence"/>
</dbReference>
<proteinExistence type="predicted"/>
<gene>
    <name evidence="2" type="ORF">BDP27DRAFT_1438895</name>
</gene>
<reference evidence="2" key="1">
    <citation type="submission" date="2020-11" db="EMBL/GenBank/DDBJ databases">
        <authorList>
            <consortium name="DOE Joint Genome Institute"/>
            <person name="Ahrendt S."/>
            <person name="Riley R."/>
            <person name="Andreopoulos W."/>
            <person name="Labutti K."/>
            <person name="Pangilinan J."/>
            <person name="Ruiz-Duenas F.J."/>
            <person name="Barrasa J.M."/>
            <person name="Sanchez-Garcia M."/>
            <person name="Camarero S."/>
            <person name="Miyauchi S."/>
            <person name="Serrano A."/>
            <person name="Linde D."/>
            <person name="Babiker R."/>
            <person name="Drula E."/>
            <person name="Ayuso-Fernandez I."/>
            <person name="Pacheco R."/>
            <person name="Padilla G."/>
            <person name="Ferreira P."/>
            <person name="Barriuso J."/>
            <person name="Kellner H."/>
            <person name="Castanera R."/>
            <person name="Alfaro M."/>
            <person name="Ramirez L."/>
            <person name="Pisabarro A.G."/>
            <person name="Kuo A."/>
            <person name="Tritt A."/>
            <person name="Lipzen A."/>
            <person name="He G."/>
            <person name="Yan M."/>
            <person name="Ng V."/>
            <person name="Cullen D."/>
            <person name="Martin F."/>
            <person name="Rosso M.-N."/>
            <person name="Henrissat B."/>
            <person name="Hibbett D."/>
            <person name="Martinez A.T."/>
            <person name="Grigoriev I.V."/>
        </authorList>
    </citation>
    <scope>NUCLEOTIDE SEQUENCE</scope>
    <source>
        <strain evidence="2">AH 40177</strain>
    </source>
</reference>
<dbReference type="AlphaFoldDB" id="A0A9P5TVS0"/>
<evidence type="ECO:0000313" key="2">
    <source>
        <dbReference type="EMBL" id="KAF9022253.1"/>
    </source>
</evidence>
<keyword evidence="1" id="KW-0732">Signal</keyword>
<organism evidence="2 3">
    <name type="scientific">Rhodocollybia butyracea</name>
    <dbReference type="NCBI Taxonomy" id="206335"/>
    <lineage>
        <taxon>Eukaryota</taxon>
        <taxon>Fungi</taxon>
        <taxon>Dikarya</taxon>
        <taxon>Basidiomycota</taxon>
        <taxon>Agaricomycotina</taxon>
        <taxon>Agaricomycetes</taxon>
        <taxon>Agaricomycetidae</taxon>
        <taxon>Agaricales</taxon>
        <taxon>Marasmiineae</taxon>
        <taxon>Omphalotaceae</taxon>
        <taxon>Rhodocollybia</taxon>
    </lineage>
</organism>
<name>A0A9P5TVS0_9AGAR</name>
<comment type="caution">
    <text evidence="2">The sequence shown here is derived from an EMBL/GenBank/DDBJ whole genome shotgun (WGS) entry which is preliminary data.</text>
</comment>
<keyword evidence="3" id="KW-1185">Reference proteome</keyword>
<dbReference type="EMBL" id="JADNRY010001030">
    <property type="protein sequence ID" value="KAF9022253.1"/>
    <property type="molecule type" value="Genomic_DNA"/>
</dbReference>
<evidence type="ECO:0000256" key="1">
    <source>
        <dbReference type="SAM" id="SignalP"/>
    </source>
</evidence>
<dbReference type="OrthoDB" id="3326536at2759"/>
<protein>
    <submittedName>
        <fullName evidence="2">Uncharacterized protein</fullName>
    </submittedName>
</protein>
<sequence length="212" mass="21791">MHFILAFVATLATLAVAIPAPHIRPLLAPAPLSLPLPGSISAPPGLSLPNLFLRGRRDLEQVVQPVLQAAQPVFDSSLLTVAGPDVAGLAEDTANTTTLQVEALPMRTDQILAALDSNPGILGDLDKVLLGRGSGTAPPVLPRQVAPAVSYTCTSGVSLMCCDMYSAGNMGEACTLPISGETCVAPSQALCCAGDPPFNFQCVAATPLTHDE</sequence>
<evidence type="ECO:0000313" key="3">
    <source>
        <dbReference type="Proteomes" id="UP000772434"/>
    </source>
</evidence>
<feature type="signal peptide" evidence="1">
    <location>
        <begin position="1"/>
        <end position="17"/>
    </location>
</feature>
<feature type="chain" id="PRO_5040312945" evidence="1">
    <location>
        <begin position="18"/>
        <end position="212"/>
    </location>
</feature>